<dbReference type="OrthoDB" id="3269456at2759"/>
<accession>A0A9P5PY59</accession>
<organism evidence="1 2">
    <name type="scientific">Rhodocollybia butyracea</name>
    <dbReference type="NCBI Taxonomy" id="206335"/>
    <lineage>
        <taxon>Eukaryota</taxon>
        <taxon>Fungi</taxon>
        <taxon>Dikarya</taxon>
        <taxon>Basidiomycota</taxon>
        <taxon>Agaricomycotina</taxon>
        <taxon>Agaricomycetes</taxon>
        <taxon>Agaricomycetidae</taxon>
        <taxon>Agaricales</taxon>
        <taxon>Marasmiineae</taxon>
        <taxon>Omphalotaceae</taxon>
        <taxon>Rhodocollybia</taxon>
    </lineage>
</organism>
<proteinExistence type="predicted"/>
<name>A0A9P5PY59_9AGAR</name>
<dbReference type="Proteomes" id="UP000772434">
    <property type="component" value="Unassembled WGS sequence"/>
</dbReference>
<evidence type="ECO:0000313" key="2">
    <source>
        <dbReference type="Proteomes" id="UP000772434"/>
    </source>
</evidence>
<keyword evidence="2" id="KW-1185">Reference proteome</keyword>
<dbReference type="AlphaFoldDB" id="A0A9P5PY59"/>
<comment type="caution">
    <text evidence="1">The sequence shown here is derived from an EMBL/GenBank/DDBJ whole genome shotgun (WGS) entry which is preliminary data.</text>
</comment>
<sequence>MQISQLTGGLQETVEVNKYDEPSCWHVTWRQTGEYSEEVVFHIQGIIEDKKLPPLKGDKSTKKLRHLRQSIVVSGLGDDGFNKDIEAIMDIYTMLARHVQGLKPIEIKDMGMHKALEFSSRMFTPRNEAPNMTWAVIDESIDSNKFIQDVKASGVGYVYGDENIVNYSEEVTEKDKKKTENIPPFQLHVGNIVDIAFAVIGIEGRGDRNGTNGVAKLLLRSVTLLERKHTQAWIKTKAMIGCNVERKVNQLRKRAAFDEEEVEVTRKRFKHLNLEVNKDDSGSGM</sequence>
<protein>
    <submittedName>
        <fullName evidence="1">Uncharacterized protein</fullName>
    </submittedName>
</protein>
<reference evidence="1" key="1">
    <citation type="submission" date="2020-11" db="EMBL/GenBank/DDBJ databases">
        <authorList>
            <consortium name="DOE Joint Genome Institute"/>
            <person name="Ahrendt S."/>
            <person name="Riley R."/>
            <person name="Andreopoulos W."/>
            <person name="Labutti K."/>
            <person name="Pangilinan J."/>
            <person name="Ruiz-Duenas F.J."/>
            <person name="Barrasa J.M."/>
            <person name="Sanchez-Garcia M."/>
            <person name="Camarero S."/>
            <person name="Miyauchi S."/>
            <person name="Serrano A."/>
            <person name="Linde D."/>
            <person name="Babiker R."/>
            <person name="Drula E."/>
            <person name="Ayuso-Fernandez I."/>
            <person name="Pacheco R."/>
            <person name="Padilla G."/>
            <person name="Ferreira P."/>
            <person name="Barriuso J."/>
            <person name="Kellner H."/>
            <person name="Castanera R."/>
            <person name="Alfaro M."/>
            <person name="Ramirez L."/>
            <person name="Pisabarro A.G."/>
            <person name="Kuo A."/>
            <person name="Tritt A."/>
            <person name="Lipzen A."/>
            <person name="He G."/>
            <person name="Yan M."/>
            <person name="Ng V."/>
            <person name="Cullen D."/>
            <person name="Martin F."/>
            <person name="Rosso M.-N."/>
            <person name="Henrissat B."/>
            <person name="Hibbett D."/>
            <person name="Martinez A.T."/>
            <person name="Grigoriev I.V."/>
        </authorList>
    </citation>
    <scope>NUCLEOTIDE SEQUENCE</scope>
    <source>
        <strain evidence="1">AH 40177</strain>
    </source>
</reference>
<evidence type="ECO:0000313" key="1">
    <source>
        <dbReference type="EMBL" id="KAF9071398.1"/>
    </source>
</evidence>
<dbReference type="EMBL" id="JADNRY010000033">
    <property type="protein sequence ID" value="KAF9071398.1"/>
    <property type="molecule type" value="Genomic_DNA"/>
</dbReference>
<gene>
    <name evidence="1" type="ORF">BDP27DRAFT_1419187</name>
</gene>